<comment type="caution">
    <text evidence="1">The sequence shown here is derived from an EMBL/GenBank/DDBJ whole genome shotgun (WGS) entry which is preliminary data.</text>
</comment>
<feature type="non-terminal residue" evidence="1">
    <location>
        <position position="149"/>
    </location>
</feature>
<evidence type="ECO:0000313" key="1">
    <source>
        <dbReference type="EMBL" id="GAH44532.1"/>
    </source>
</evidence>
<protein>
    <submittedName>
        <fullName evidence="1">Uncharacterized protein</fullName>
    </submittedName>
</protein>
<accession>X1FHV5</accession>
<organism evidence="1">
    <name type="scientific">marine sediment metagenome</name>
    <dbReference type="NCBI Taxonomy" id="412755"/>
    <lineage>
        <taxon>unclassified sequences</taxon>
        <taxon>metagenomes</taxon>
        <taxon>ecological metagenomes</taxon>
    </lineage>
</organism>
<dbReference type="EMBL" id="BARU01007371">
    <property type="protein sequence ID" value="GAH44532.1"/>
    <property type="molecule type" value="Genomic_DNA"/>
</dbReference>
<dbReference type="AlphaFoldDB" id="X1FHV5"/>
<dbReference type="PANTHER" id="PTHR38339">
    <property type="entry name" value="TRANSGLUTAMINASE DOMAIN PROTEIN"/>
    <property type="match status" value="1"/>
</dbReference>
<dbReference type="PANTHER" id="PTHR38339:SF1">
    <property type="entry name" value="TRANSGLUTAMINASE-LIKE DOMAIN-CONTAINING PROTEIN"/>
    <property type="match status" value="1"/>
</dbReference>
<proteinExistence type="predicted"/>
<name>X1FHV5_9ZZZZ</name>
<sequence length="149" mass="17499">MAKEEGCKYVKPTRVRIKYSLSVNKDAVPEGKIIRCWLPFPREKMNRQTDIKLISAIPERYILSDNRDYLQRTIYFEAPAVKGQKTTFKVIFEYTGYAFYNKINPEEVKLVQLNEKLKAFIQERPPHIVFTKELKELSKKIVGQGRIQA</sequence>
<reference evidence="1" key="1">
    <citation type="journal article" date="2014" name="Front. Microbiol.">
        <title>High frequency of phylogenetically diverse reductive dehalogenase-homologous genes in deep subseafloor sedimentary metagenomes.</title>
        <authorList>
            <person name="Kawai M."/>
            <person name="Futagami T."/>
            <person name="Toyoda A."/>
            <person name="Takaki Y."/>
            <person name="Nishi S."/>
            <person name="Hori S."/>
            <person name="Arai W."/>
            <person name="Tsubouchi T."/>
            <person name="Morono Y."/>
            <person name="Uchiyama I."/>
            <person name="Ito T."/>
            <person name="Fujiyama A."/>
            <person name="Inagaki F."/>
            <person name="Takami H."/>
        </authorList>
    </citation>
    <scope>NUCLEOTIDE SEQUENCE</scope>
    <source>
        <strain evidence="1">Expedition CK06-06</strain>
    </source>
</reference>
<gene>
    <name evidence="1" type="ORF">S03H2_14525</name>
</gene>